<feature type="compositionally biased region" description="Polar residues" evidence="1">
    <location>
        <begin position="194"/>
        <end position="208"/>
    </location>
</feature>
<keyword evidence="4" id="KW-1185">Reference proteome</keyword>
<dbReference type="Pfam" id="PF01755">
    <property type="entry name" value="Glyco_transf_25"/>
    <property type="match status" value="1"/>
</dbReference>
<feature type="compositionally biased region" description="Basic and acidic residues" evidence="1">
    <location>
        <begin position="183"/>
        <end position="192"/>
    </location>
</feature>
<sequence length="208" mass="23930">MDTLLGSRDLYSSRPLTRGEIGCFLSHCYMWKEVVNRELEKMLVIEDNVCFEHQFKRKLMKLMGDIQQAQLDWELIYIGWKRMQVQEPEKAVPNVTILVEADYSYWMLGYAVSFQGAQKLIRAAPFSKMLPVDEFLPVMYNKHPAEHVGSRDLKTFSAEPLLVYPSHCTGQTHSWKSHQQGKIHSDAQKKDALPSQSPLNAPSSRGEQ</sequence>
<dbReference type="GO" id="GO:0050211">
    <property type="term" value="F:procollagen galactosyltransferase activity"/>
    <property type="evidence" value="ECO:0007669"/>
    <property type="project" value="TreeGrafter"/>
</dbReference>
<evidence type="ECO:0000313" key="4">
    <source>
        <dbReference type="Proteomes" id="UP000694522"/>
    </source>
</evidence>
<evidence type="ECO:0000313" key="3">
    <source>
        <dbReference type="Ensembl" id="ENSACOP00000005992.1"/>
    </source>
</evidence>
<evidence type="ECO:0000259" key="2">
    <source>
        <dbReference type="Pfam" id="PF01755"/>
    </source>
</evidence>
<feature type="region of interest" description="Disordered" evidence="1">
    <location>
        <begin position="173"/>
        <end position="208"/>
    </location>
</feature>
<evidence type="ECO:0000256" key="1">
    <source>
        <dbReference type="SAM" id="MobiDB-lite"/>
    </source>
</evidence>
<dbReference type="AlphaFoldDB" id="A0A8B9F7M7"/>
<dbReference type="InterPro" id="IPR002654">
    <property type="entry name" value="Glyco_trans_25"/>
</dbReference>
<dbReference type="PANTHER" id="PTHR10730:SF8">
    <property type="entry name" value="PROCOLLAGEN GALACTOSYLTRANSFERASE 2"/>
    <property type="match status" value="1"/>
</dbReference>
<feature type="domain" description="Glycosyl transferase family 25" evidence="2">
    <location>
        <begin position="9"/>
        <end position="135"/>
    </location>
</feature>
<reference evidence="3" key="2">
    <citation type="submission" date="2025-09" db="UniProtKB">
        <authorList>
            <consortium name="Ensembl"/>
        </authorList>
    </citation>
    <scope>IDENTIFICATION</scope>
</reference>
<proteinExistence type="predicted"/>
<organism evidence="3 4">
    <name type="scientific">Amazona collaria</name>
    <name type="common">yellow-billed parrot</name>
    <dbReference type="NCBI Taxonomy" id="241587"/>
    <lineage>
        <taxon>Eukaryota</taxon>
        <taxon>Metazoa</taxon>
        <taxon>Chordata</taxon>
        <taxon>Craniata</taxon>
        <taxon>Vertebrata</taxon>
        <taxon>Euteleostomi</taxon>
        <taxon>Archelosauria</taxon>
        <taxon>Archosauria</taxon>
        <taxon>Dinosauria</taxon>
        <taxon>Saurischia</taxon>
        <taxon>Theropoda</taxon>
        <taxon>Coelurosauria</taxon>
        <taxon>Aves</taxon>
        <taxon>Neognathae</taxon>
        <taxon>Neoaves</taxon>
        <taxon>Telluraves</taxon>
        <taxon>Australaves</taxon>
        <taxon>Psittaciformes</taxon>
        <taxon>Psittacidae</taxon>
        <taxon>Amazona</taxon>
    </lineage>
</organism>
<name>A0A8B9F7M7_9PSIT</name>
<accession>A0A8B9F7M7</accession>
<dbReference type="CDD" id="cd06532">
    <property type="entry name" value="Glyco_transf_25"/>
    <property type="match status" value="1"/>
</dbReference>
<dbReference type="Proteomes" id="UP000694522">
    <property type="component" value="Unplaced"/>
</dbReference>
<reference evidence="3" key="1">
    <citation type="submission" date="2025-08" db="UniProtKB">
        <authorList>
            <consortium name="Ensembl"/>
        </authorList>
    </citation>
    <scope>IDENTIFICATION</scope>
</reference>
<protein>
    <recommendedName>
        <fullName evidence="2">Glycosyl transferase family 25 domain-containing protein</fullName>
    </recommendedName>
</protein>
<dbReference type="InterPro" id="IPR050757">
    <property type="entry name" value="Collagen_mod_GT25"/>
</dbReference>
<dbReference type="PANTHER" id="PTHR10730">
    <property type="entry name" value="PROCOLLAGEN-LYSINE,2-OXOGLUTARATE 5-DIOXYGENASE/GLYCOSYLTRANSFERASE 25 FAMILY MEMBER"/>
    <property type="match status" value="1"/>
</dbReference>
<dbReference type="Ensembl" id="ENSACOT00000006206.1">
    <property type="protein sequence ID" value="ENSACOP00000005992.1"/>
    <property type="gene ID" value="ENSACOG00000004191.1"/>
</dbReference>